<dbReference type="NCBIfam" id="TIGR01300">
    <property type="entry name" value="CPA3_mnhG_phaG"/>
    <property type="match status" value="1"/>
</dbReference>
<dbReference type="GO" id="GO:0015385">
    <property type="term" value="F:sodium:proton antiporter activity"/>
    <property type="evidence" value="ECO:0007669"/>
    <property type="project" value="TreeGrafter"/>
</dbReference>
<feature type="transmembrane region" description="Helical" evidence="2">
    <location>
        <begin position="6"/>
        <end position="30"/>
    </location>
</feature>
<dbReference type="InterPro" id="IPR005133">
    <property type="entry name" value="PhaG_MnhG_YufB"/>
</dbReference>
<name>A0AAE3ZAK4_9ACTN</name>
<dbReference type="PANTHER" id="PTHR34703">
    <property type="entry name" value="ANTIPORTER SUBUNIT MNHG2-RELATED"/>
    <property type="match status" value="1"/>
</dbReference>
<dbReference type="NCBIfam" id="NF009314">
    <property type="entry name" value="PRK12674.1-2"/>
    <property type="match status" value="1"/>
</dbReference>
<proteinExistence type="inferred from homology"/>
<dbReference type="Proteomes" id="UP001180845">
    <property type="component" value="Unassembled WGS sequence"/>
</dbReference>
<keyword evidence="2" id="KW-0812">Transmembrane</keyword>
<evidence type="ECO:0000256" key="1">
    <source>
        <dbReference type="ARBA" id="ARBA00008404"/>
    </source>
</evidence>
<reference evidence="3" key="1">
    <citation type="submission" date="2023-07" db="EMBL/GenBank/DDBJ databases">
        <title>Sequencing the genomes of 1000 actinobacteria strains.</title>
        <authorList>
            <person name="Klenk H.-P."/>
        </authorList>
    </citation>
    <scope>NUCLEOTIDE SEQUENCE</scope>
    <source>
        <strain evidence="3">DSM 45977</strain>
    </source>
</reference>
<protein>
    <submittedName>
        <fullName evidence="3">Multicomponent Na+:H+ antiporter subunit G</fullName>
    </submittedName>
</protein>
<keyword evidence="2" id="KW-0472">Membrane</keyword>
<accession>A0AAE3ZAK4</accession>
<evidence type="ECO:0000313" key="4">
    <source>
        <dbReference type="Proteomes" id="UP001180845"/>
    </source>
</evidence>
<dbReference type="EMBL" id="JAVDXW010000001">
    <property type="protein sequence ID" value="MDR7301352.1"/>
    <property type="molecule type" value="Genomic_DNA"/>
</dbReference>
<comment type="caution">
    <text evidence="3">The sequence shown here is derived from an EMBL/GenBank/DDBJ whole genome shotgun (WGS) entry which is preliminary data.</text>
</comment>
<keyword evidence="4" id="KW-1185">Reference proteome</keyword>
<dbReference type="RefSeq" id="WP_310271674.1">
    <property type="nucleotide sequence ID" value="NZ_JAVDXW010000001.1"/>
</dbReference>
<feature type="transmembrane region" description="Helical" evidence="2">
    <location>
        <begin position="66"/>
        <end position="89"/>
    </location>
</feature>
<organism evidence="3 4">
    <name type="scientific">Haloactinomyces albus</name>
    <dbReference type="NCBI Taxonomy" id="1352928"/>
    <lineage>
        <taxon>Bacteria</taxon>
        <taxon>Bacillati</taxon>
        <taxon>Actinomycetota</taxon>
        <taxon>Actinomycetes</taxon>
        <taxon>Actinopolysporales</taxon>
        <taxon>Actinopolysporaceae</taxon>
        <taxon>Haloactinomyces</taxon>
    </lineage>
</organism>
<comment type="similarity">
    <text evidence="1">Belongs to the CPA3 antiporters (TC 2.A.63) subunit G family.</text>
</comment>
<sequence>MSWLDVFSAVCLLGGSLSCLLGAIGLMSFPDVAARLQAATKPQTLGLILILIGTAVHLEYRNASALILVALFQMLTSPVLSQLVGRAAYRADSIRRDTLVLDELGQRLDREKHHR</sequence>
<dbReference type="AlphaFoldDB" id="A0AAE3ZAK4"/>
<evidence type="ECO:0000256" key="2">
    <source>
        <dbReference type="SAM" id="Phobius"/>
    </source>
</evidence>
<dbReference type="PANTHER" id="PTHR34703:SF1">
    <property type="entry name" value="ANTIPORTER SUBUNIT MNHG2-RELATED"/>
    <property type="match status" value="1"/>
</dbReference>
<dbReference type="Pfam" id="PF03334">
    <property type="entry name" value="PhaG_MnhG_YufB"/>
    <property type="match status" value="1"/>
</dbReference>
<evidence type="ECO:0000313" key="3">
    <source>
        <dbReference type="EMBL" id="MDR7301352.1"/>
    </source>
</evidence>
<keyword evidence="2" id="KW-1133">Transmembrane helix</keyword>
<gene>
    <name evidence="3" type="ORF">JOF55_001533</name>
</gene>